<evidence type="ECO:0000256" key="3">
    <source>
        <dbReference type="ARBA" id="ARBA00022448"/>
    </source>
</evidence>
<dbReference type="Pfam" id="PF26002">
    <property type="entry name" value="Beta-barrel_AprE"/>
    <property type="match status" value="1"/>
</dbReference>
<dbReference type="Pfam" id="PF25994">
    <property type="entry name" value="HH_AprE"/>
    <property type="match status" value="1"/>
</dbReference>
<proteinExistence type="inferred from homology"/>
<keyword evidence="3 9" id="KW-0813">Transport</keyword>
<dbReference type="InterPro" id="IPR006144">
    <property type="entry name" value="Secretion_HlyD_CS"/>
</dbReference>
<name>A0ABW1AS74_9RHOO</name>
<evidence type="ECO:0000256" key="2">
    <source>
        <dbReference type="ARBA" id="ARBA00009477"/>
    </source>
</evidence>
<evidence type="ECO:0000313" key="13">
    <source>
        <dbReference type="EMBL" id="MFC5769786.1"/>
    </source>
</evidence>
<feature type="coiled-coil region" evidence="10">
    <location>
        <begin position="191"/>
        <end position="285"/>
    </location>
</feature>
<evidence type="ECO:0000256" key="1">
    <source>
        <dbReference type="ARBA" id="ARBA00004377"/>
    </source>
</evidence>
<keyword evidence="14" id="KW-1185">Reference proteome</keyword>
<dbReference type="InterPro" id="IPR050739">
    <property type="entry name" value="MFP"/>
</dbReference>
<dbReference type="InterPro" id="IPR058781">
    <property type="entry name" value="HH_AprE-like"/>
</dbReference>
<dbReference type="NCBIfam" id="TIGR01843">
    <property type="entry name" value="type_I_hlyD"/>
    <property type="match status" value="1"/>
</dbReference>
<comment type="caution">
    <text evidence="13">The sequence shown here is derived from an EMBL/GenBank/DDBJ whole genome shotgun (WGS) entry which is preliminary data.</text>
</comment>
<organism evidence="13 14">
    <name type="scientific">Thauera sinica</name>
    <dbReference type="NCBI Taxonomy" id="2665146"/>
    <lineage>
        <taxon>Bacteria</taxon>
        <taxon>Pseudomonadati</taxon>
        <taxon>Pseudomonadota</taxon>
        <taxon>Betaproteobacteria</taxon>
        <taxon>Rhodocyclales</taxon>
        <taxon>Zoogloeaceae</taxon>
        <taxon>Thauera</taxon>
    </lineage>
</organism>
<comment type="subcellular location">
    <subcellularLocation>
        <location evidence="1 9">Cell inner membrane</location>
        <topology evidence="1 9">Single-pass membrane protein</topology>
    </subcellularLocation>
</comment>
<sequence length="446" mass="48907">MPDLAHSRPPGLVIGDAEATAQLRLWRRIGIAILAATFGGAVLWSSLAPLSSAVIASGIVKVAGNRKKIQHQEGGVIKAILVRDGDQVQAGDVVIRLDETRAGASQGVLQTQYDAALALQARLVAERDGRAEIVWPAELMGRRDDTRIAGLLQTQQSQFAARRASILGHLGILDKQIASTQAAIEGLAGLRKAKETQLESLRTELAGLTDLLSKGMVEKTKYRNLEREIARLEGERAEHASDIASARSTISERELQKFQVRKTFNEEVTEELRKVQTEIFDYLERMQAADYVLAQTELRSPVAGTVTGLKTHTEGGVVAPGEVLLEIVPGDDRLMIEAKVRPQDVDRIRPGLSAGIKLSAFDQRTLPELEGSVTYLSADVIEDERSGQSYFLVRIEVPETELARLAGQKIQPGMFADVFVRTGERTFLAYLLDPIATSFDKAWRER</sequence>
<evidence type="ECO:0000313" key="14">
    <source>
        <dbReference type="Proteomes" id="UP001595974"/>
    </source>
</evidence>
<protein>
    <recommendedName>
        <fullName evidence="9">Membrane fusion protein (MFP) family protein</fullName>
    </recommendedName>
</protein>
<evidence type="ECO:0000256" key="8">
    <source>
        <dbReference type="ARBA" id="ARBA00023136"/>
    </source>
</evidence>
<reference evidence="14" key="1">
    <citation type="journal article" date="2019" name="Int. J. Syst. Evol. Microbiol.">
        <title>The Global Catalogue of Microorganisms (GCM) 10K type strain sequencing project: providing services to taxonomists for standard genome sequencing and annotation.</title>
        <authorList>
            <consortium name="The Broad Institute Genomics Platform"/>
            <consortium name="The Broad Institute Genome Sequencing Center for Infectious Disease"/>
            <person name="Wu L."/>
            <person name="Ma J."/>
        </authorList>
    </citation>
    <scope>NUCLEOTIDE SEQUENCE [LARGE SCALE GENOMIC DNA]</scope>
    <source>
        <strain evidence="14">SHR3</strain>
    </source>
</reference>
<dbReference type="PANTHER" id="PTHR30386:SF17">
    <property type="entry name" value="ALKALINE PROTEASE SECRETION PROTEIN APRE"/>
    <property type="match status" value="1"/>
</dbReference>
<evidence type="ECO:0000256" key="10">
    <source>
        <dbReference type="SAM" id="Coils"/>
    </source>
</evidence>
<evidence type="ECO:0000256" key="5">
    <source>
        <dbReference type="ARBA" id="ARBA00022519"/>
    </source>
</evidence>
<keyword evidence="4 9" id="KW-1003">Cell membrane</keyword>
<accession>A0ABW1AS74</accession>
<keyword evidence="6" id="KW-0812">Transmembrane</keyword>
<evidence type="ECO:0000256" key="6">
    <source>
        <dbReference type="ARBA" id="ARBA00022692"/>
    </source>
</evidence>
<dbReference type="InterPro" id="IPR010129">
    <property type="entry name" value="T1SS_HlyD"/>
</dbReference>
<dbReference type="PANTHER" id="PTHR30386">
    <property type="entry name" value="MEMBRANE FUSION SUBUNIT OF EMRAB-TOLC MULTIDRUG EFFLUX PUMP"/>
    <property type="match status" value="1"/>
</dbReference>
<comment type="similarity">
    <text evidence="2 9">Belongs to the membrane fusion protein (MFP) (TC 8.A.1) family.</text>
</comment>
<dbReference type="Gene3D" id="2.40.50.100">
    <property type="match status" value="1"/>
</dbReference>
<dbReference type="InterPro" id="IPR058982">
    <property type="entry name" value="Beta-barrel_AprE"/>
</dbReference>
<dbReference type="EMBL" id="JBHSOG010000041">
    <property type="protein sequence ID" value="MFC5769786.1"/>
    <property type="molecule type" value="Genomic_DNA"/>
</dbReference>
<evidence type="ECO:0000259" key="11">
    <source>
        <dbReference type="Pfam" id="PF25994"/>
    </source>
</evidence>
<dbReference type="SUPFAM" id="SSF111369">
    <property type="entry name" value="HlyD-like secretion proteins"/>
    <property type="match status" value="1"/>
</dbReference>
<keyword evidence="8" id="KW-0472">Membrane</keyword>
<keyword evidence="5 9" id="KW-0997">Cell inner membrane</keyword>
<evidence type="ECO:0000256" key="7">
    <source>
        <dbReference type="ARBA" id="ARBA00022989"/>
    </source>
</evidence>
<feature type="domain" description="AprE-like beta-barrel" evidence="12">
    <location>
        <begin position="334"/>
        <end position="423"/>
    </location>
</feature>
<evidence type="ECO:0000259" key="12">
    <source>
        <dbReference type="Pfam" id="PF26002"/>
    </source>
</evidence>
<keyword evidence="7" id="KW-1133">Transmembrane helix</keyword>
<gene>
    <name evidence="13" type="ORF">ACFPTN_10420</name>
</gene>
<evidence type="ECO:0000256" key="4">
    <source>
        <dbReference type="ARBA" id="ARBA00022475"/>
    </source>
</evidence>
<dbReference type="Gene3D" id="1.10.287.1490">
    <property type="match status" value="1"/>
</dbReference>
<dbReference type="RefSeq" id="WP_096447581.1">
    <property type="nucleotide sequence ID" value="NZ_JBHSOG010000041.1"/>
</dbReference>
<keyword evidence="10" id="KW-0175">Coiled coil</keyword>
<evidence type="ECO:0000256" key="9">
    <source>
        <dbReference type="RuleBase" id="RU365093"/>
    </source>
</evidence>
<feature type="domain" description="AprE-like long alpha-helical hairpin" evidence="11">
    <location>
        <begin position="103"/>
        <end position="290"/>
    </location>
</feature>
<dbReference type="PROSITE" id="PS00543">
    <property type="entry name" value="HLYD_FAMILY"/>
    <property type="match status" value="1"/>
</dbReference>
<dbReference type="Gene3D" id="2.40.30.170">
    <property type="match status" value="1"/>
</dbReference>
<dbReference type="Proteomes" id="UP001595974">
    <property type="component" value="Unassembled WGS sequence"/>
</dbReference>
<dbReference type="PRINTS" id="PR01490">
    <property type="entry name" value="RTXTOXIND"/>
</dbReference>